<dbReference type="InterPro" id="IPR013126">
    <property type="entry name" value="Hsp_70_fam"/>
</dbReference>
<proteinExistence type="inferred from homology"/>
<dbReference type="FunFam" id="3.30.420.40:FF:000004">
    <property type="entry name" value="Molecular chaperone DnaK"/>
    <property type="match status" value="2"/>
</dbReference>
<accession>A0AAN9JDF3</accession>
<organism evidence="4 5">
    <name type="scientific">Clitoria ternatea</name>
    <name type="common">Butterfly pea</name>
    <dbReference type="NCBI Taxonomy" id="43366"/>
    <lineage>
        <taxon>Eukaryota</taxon>
        <taxon>Viridiplantae</taxon>
        <taxon>Streptophyta</taxon>
        <taxon>Embryophyta</taxon>
        <taxon>Tracheophyta</taxon>
        <taxon>Spermatophyta</taxon>
        <taxon>Magnoliopsida</taxon>
        <taxon>eudicotyledons</taxon>
        <taxon>Gunneridae</taxon>
        <taxon>Pentapetalae</taxon>
        <taxon>rosids</taxon>
        <taxon>fabids</taxon>
        <taxon>Fabales</taxon>
        <taxon>Fabaceae</taxon>
        <taxon>Papilionoideae</taxon>
        <taxon>50 kb inversion clade</taxon>
        <taxon>NPAAA clade</taxon>
        <taxon>indigoferoid/millettioid clade</taxon>
        <taxon>Phaseoleae</taxon>
        <taxon>Clitoria</taxon>
    </lineage>
</organism>
<dbReference type="SUPFAM" id="SSF53067">
    <property type="entry name" value="Actin-like ATPase domain"/>
    <property type="match status" value="4"/>
</dbReference>
<sequence>MCAVRYILGPLMRKYVVMNMGNPKAPQHFQRVSDILFDFSVDIFGSNMCCRQETVKIPFSSNAAGGKPQSGDAKRLIGRKYSDPVITKDIELWPFKVISGTDDRPVIVVKYMGEEKHLTPQEISSMILSKMRENVEAFLGSEVENAVVTVPAYFNDSQRKATKDAGIIAGLNVMRIINEPTAAALAYGLQNRASCVGSKRNVFIFDLGGGTFDVSLLTIKDERFEVKATAGDTHLGGEDFDNRMCMETVERCLGDAKMEKGNVDEIVLVGGSSRIPKVQKLLQELFNGKELCKTINPDEAVAYGYPFDVCFAVDENGILTVSAEEKVKDAKRLIGRKYSDPVIAKDIELWPFKVISGTDDRPVIVVKYMGEEKHLTPHEISAMILSKMREYAEAFLGSEVENAVVTVPAYFNDSQRKATKDAGIIAGLNVMRIINEPTAAALAYGLQNRASCVGSKRNVFIFDLGGGTFDVSLLTIKDERFEVKATAGDTHLGGEDFDNRMVEAMKALDDYLYNMNKALVEDESVSSLLPPAEKVKIKSAIMKGRRLVNGDLRDETCVFEDYLEEVESLFEATMGKINSGCSDGESEEDYY</sequence>
<comment type="caution">
    <text evidence="4">The sequence shown here is derived from an EMBL/GenBank/DDBJ whole genome shotgun (WGS) entry which is preliminary data.</text>
</comment>
<evidence type="ECO:0000313" key="4">
    <source>
        <dbReference type="EMBL" id="KAK7295723.1"/>
    </source>
</evidence>
<gene>
    <name evidence="4" type="ORF">RJT34_18635</name>
</gene>
<dbReference type="Gene3D" id="3.30.420.40">
    <property type="match status" value="4"/>
</dbReference>
<keyword evidence="1 3" id="KW-0547">Nucleotide-binding</keyword>
<evidence type="ECO:0008006" key="6">
    <source>
        <dbReference type="Google" id="ProtNLM"/>
    </source>
</evidence>
<comment type="similarity">
    <text evidence="3">Belongs to the heat shock protein 70 family.</text>
</comment>
<evidence type="ECO:0000313" key="5">
    <source>
        <dbReference type="Proteomes" id="UP001359559"/>
    </source>
</evidence>
<keyword evidence="5" id="KW-1185">Reference proteome</keyword>
<dbReference type="InterPro" id="IPR018181">
    <property type="entry name" value="Heat_shock_70_CS"/>
</dbReference>
<dbReference type="EMBL" id="JAYKXN010000004">
    <property type="protein sequence ID" value="KAK7295723.1"/>
    <property type="molecule type" value="Genomic_DNA"/>
</dbReference>
<dbReference type="Pfam" id="PF00012">
    <property type="entry name" value="HSP70"/>
    <property type="match status" value="3"/>
</dbReference>
<dbReference type="AlphaFoldDB" id="A0AAN9JDF3"/>
<keyword evidence="2 3" id="KW-0067">ATP-binding</keyword>
<evidence type="ECO:0000256" key="1">
    <source>
        <dbReference type="ARBA" id="ARBA00022741"/>
    </source>
</evidence>
<dbReference type="PANTHER" id="PTHR19375">
    <property type="entry name" value="HEAT SHOCK PROTEIN 70KDA"/>
    <property type="match status" value="1"/>
</dbReference>
<dbReference type="PROSITE" id="PS01036">
    <property type="entry name" value="HSP70_3"/>
    <property type="match status" value="1"/>
</dbReference>
<dbReference type="GO" id="GO:0140662">
    <property type="term" value="F:ATP-dependent protein folding chaperone"/>
    <property type="evidence" value="ECO:0007669"/>
    <property type="project" value="InterPro"/>
</dbReference>
<dbReference type="PRINTS" id="PR00301">
    <property type="entry name" value="HEATSHOCK70"/>
</dbReference>
<protein>
    <recommendedName>
        <fullName evidence="6">Heat shock protein 70</fullName>
    </recommendedName>
</protein>
<dbReference type="InterPro" id="IPR043129">
    <property type="entry name" value="ATPase_NBD"/>
</dbReference>
<reference evidence="4 5" key="1">
    <citation type="submission" date="2024-01" db="EMBL/GenBank/DDBJ databases">
        <title>The genomes of 5 underutilized Papilionoideae crops provide insights into root nodulation and disease resistance.</title>
        <authorList>
            <person name="Yuan L."/>
        </authorList>
    </citation>
    <scope>NUCLEOTIDE SEQUENCE [LARGE SCALE GENOMIC DNA]</scope>
    <source>
        <strain evidence="4">LY-2023</strain>
        <tissue evidence="4">Leaf</tissue>
    </source>
</reference>
<dbReference type="GO" id="GO:0005524">
    <property type="term" value="F:ATP binding"/>
    <property type="evidence" value="ECO:0007669"/>
    <property type="project" value="UniProtKB-KW"/>
</dbReference>
<dbReference type="PROSITE" id="PS00329">
    <property type="entry name" value="HSP70_2"/>
    <property type="match status" value="2"/>
</dbReference>
<name>A0AAN9JDF3_CLITE</name>
<dbReference type="Proteomes" id="UP001359559">
    <property type="component" value="Unassembled WGS sequence"/>
</dbReference>
<evidence type="ECO:0000256" key="2">
    <source>
        <dbReference type="ARBA" id="ARBA00022840"/>
    </source>
</evidence>
<dbReference type="FunFam" id="3.30.420.40:FF:000172">
    <property type="entry name" value="Heat shock 70 kDa protein"/>
    <property type="match status" value="1"/>
</dbReference>
<evidence type="ECO:0000256" key="3">
    <source>
        <dbReference type="RuleBase" id="RU003322"/>
    </source>
</evidence>